<keyword evidence="1" id="KW-0175">Coiled coil</keyword>
<accession>A0A968GI68</accession>
<reference evidence="3" key="1">
    <citation type="submission" date="2020-03" db="EMBL/GenBank/DDBJ databases">
        <title>Spirochaetal bacteria isolated from arthropods constitute a novel genus Entomospira genus novum within the order Spirochaetales.</title>
        <authorList>
            <person name="Grana-Miraglia L."/>
            <person name="Sikutova S."/>
            <person name="Fingerle V."/>
            <person name="Sing A."/>
            <person name="Castillo-Ramirez S."/>
            <person name="Margos G."/>
            <person name="Rudolf I."/>
        </authorList>
    </citation>
    <scope>NUCLEOTIDE SEQUENCE</scope>
    <source>
        <strain evidence="3">BR149</strain>
    </source>
</reference>
<comment type="caution">
    <text evidence="3">The sequence shown here is derived from an EMBL/GenBank/DDBJ whole genome shotgun (WGS) entry which is preliminary data.</text>
</comment>
<gene>
    <name evidence="3" type="ORF">HCT48_02535</name>
</gene>
<dbReference type="AlphaFoldDB" id="A0A968GI68"/>
<keyword evidence="2" id="KW-1133">Transmembrane helix</keyword>
<proteinExistence type="predicted"/>
<feature type="coiled-coil region" evidence="1">
    <location>
        <begin position="67"/>
        <end position="101"/>
    </location>
</feature>
<dbReference type="Proteomes" id="UP000778951">
    <property type="component" value="Unassembled WGS sequence"/>
</dbReference>
<evidence type="ECO:0000313" key="4">
    <source>
        <dbReference type="Proteomes" id="UP000778951"/>
    </source>
</evidence>
<evidence type="ECO:0000256" key="2">
    <source>
        <dbReference type="SAM" id="Phobius"/>
    </source>
</evidence>
<sequence length="105" mass="12010">MYKLILSTLALVLVGIFMAMNSSQRVVLNLLFTSLNDFPLALACLLFLVLGLVGSIPFFLADRIQLLQKQKQEVRRLNTYLEAARSEIKELEKRVKSQEEPLTER</sequence>
<protein>
    <submittedName>
        <fullName evidence="3">DUF1049 domain-containing protein</fullName>
    </submittedName>
</protein>
<keyword evidence="2" id="KW-0472">Membrane</keyword>
<dbReference type="EMBL" id="JAATLM010000001">
    <property type="protein sequence ID" value="NIZ69090.1"/>
    <property type="molecule type" value="Genomic_DNA"/>
</dbReference>
<organism evidence="3 4">
    <name type="scientific">Entomospira culicis</name>
    <dbReference type="NCBI Taxonomy" id="2719989"/>
    <lineage>
        <taxon>Bacteria</taxon>
        <taxon>Pseudomonadati</taxon>
        <taxon>Spirochaetota</taxon>
        <taxon>Spirochaetia</taxon>
        <taxon>Spirochaetales</taxon>
        <taxon>Spirochaetaceae</taxon>
        <taxon>Entomospira</taxon>
    </lineage>
</organism>
<evidence type="ECO:0000256" key="1">
    <source>
        <dbReference type="SAM" id="Coils"/>
    </source>
</evidence>
<evidence type="ECO:0000313" key="3">
    <source>
        <dbReference type="EMBL" id="NIZ69090.1"/>
    </source>
</evidence>
<dbReference type="RefSeq" id="WP_167695191.1">
    <property type="nucleotide sequence ID" value="NZ_CP118181.1"/>
</dbReference>
<keyword evidence="4" id="KW-1185">Reference proteome</keyword>
<name>A0A968GI68_9SPIO</name>
<feature type="transmembrane region" description="Helical" evidence="2">
    <location>
        <begin position="40"/>
        <end position="61"/>
    </location>
</feature>
<keyword evidence="2" id="KW-0812">Transmembrane</keyword>